<keyword evidence="4" id="KW-1185">Reference proteome</keyword>
<proteinExistence type="predicted"/>
<dbReference type="PROSITE" id="PS51257">
    <property type="entry name" value="PROKAR_LIPOPROTEIN"/>
    <property type="match status" value="1"/>
</dbReference>
<evidence type="ECO:0000313" key="3">
    <source>
        <dbReference type="EMBL" id="GAA2015843.1"/>
    </source>
</evidence>
<feature type="region of interest" description="Disordered" evidence="1">
    <location>
        <begin position="21"/>
        <end position="46"/>
    </location>
</feature>
<evidence type="ECO:0000256" key="1">
    <source>
        <dbReference type="SAM" id="MobiDB-lite"/>
    </source>
</evidence>
<keyword evidence="2" id="KW-0732">Signal</keyword>
<reference evidence="3 4" key="1">
    <citation type="journal article" date="2019" name="Int. J. Syst. Evol. Microbiol.">
        <title>The Global Catalogue of Microorganisms (GCM) 10K type strain sequencing project: providing services to taxonomists for standard genome sequencing and annotation.</title>
        <authorList>
            <consortium name="The Broad Institute Genomics Platform"/>
            <consortium name="The Broad Institute Genome Sequencing Center for Infectious Disease"/>
            <person name="Wu L."/>
            <person name="Ma J."/>
        </authorList>
    </citation>
    <scope>NUCLEOTIDE SEQUENCE [LARGE SCALE GENOMIC DNA]</scope>
    <source>
        <strain evidence="3 4">JCM 15313</strain>
    </source>
</reference>
<comment type="caution">
    <text evidence="3">The sequence shown here is derived from an EMBL/GenBank/DDBJ whole genome shotgun (WGS) entry which is preliminary data.</text>
</comment>
<accession>A0ABN2TPK6</accession>
<feature type="signal peptide" evidence="2">
    <location>
        <begin position="1"/>
        <end position="19"/>
    </location>
</feature>
<gene>
    <name evidence="3" type="ORF">GCM10009799_50060</name>
</gene>
<protein>
    <recommendedName>
        <fullName evidence="5">Nuclear transport factor 2 family protein</fullName>
    </recommendedName>
</protein>
<dbReference type="RefSeq" id="WP_344165549.1">
    <property type="nucleotide sequence ID" value="NZ_BAAAPC010000031.1"/>
</dbReference>
<name>A0ABN2TPK6_9ACTN</name>
<evidence type="ECO:0000256" key="2">
    <source>
        <dbReference type="SAM" id="SignalP"/>
    </source>
</evidence>
<feature type="chain" id="PRO_5047513439" description="Nuclear transport factor 2 family protein" evidence="2">
    <location>
        <begin position="20"/>
        <end position="172"/>
    </location>
</feature>
<sequence length="172" mass="18212">MRRLAPCALMLILALTACGGDSDEATDKPADSRPDSQPETGVEDDNMAAARTAAEDFLEALRTGDGEVGCALIDEEAHASVTLTTMNTQAATMEEECEPAFPTYAEGFVGADVAKIGGIEMGTDTRGETPIATVELVYSDEVEGDTADDLLFWLMDDGEWRIRTVPFGGPTG</sequence>
<organism evidence="3 4">
    <name type="scientific">Nocardiopsis rhodophaea</name>
    <dbReference type="NCBI Taxonomy" id="280238"/>
    <lineage>
        <taxon>Bacteria</taxon>
        <taxon>Bacillati</taxon>
        <taxon>Actinomycetota</taxon>
        <taxon>Actinomycetes</taxon>
        <taxon>Streptosporangiales</taxon>
        <taxon>Nocardiopsidaceae</taxon>
        <taxon>Nocardiopsis</taxon>
    </lineage>
</organism>
<evidence type="ECO:0008006" key="5">
    <source>
        <dbReference type="Google" id="ProtNLM"/>
    </source>
</evidence>
<dbReference type="EMBL" id="BAAAPC010000031">
    <property type="protein sequence ID" value="GAA2015843.1"/>
    <property type="molecule type" value="Genomic_DNA"/>
</dbReference>
<dbReference type="Proteomes" id="UP001501585">
    <property type="component" value="Unassembled WGS sequence"/>
</dbReference>
<evidence type="ECO:0000313" key="4">
    <source>
        <dbReference type="Proteomes" id="UP001501585"/>
    </source>
</evidence>
<feature type="compositionally biased region" description="Basic and acidic residues" evidence="1">
    <location>
        <begin position="25"/>
        <end position="36"/>
    </location>
</feature>